<organism evidence="1 2">
    <name type="scientific">Vairimorpha ceranae</name>
    <dbReference type="NCBI Taxonomy" id="40302"/>
    <lineage>
        <taxon>Eukaryota</taxon>
        <taxon>Fungi</taxon>
        <taxon>Fungi incertae sedis</taxon>
        <taxon>Microsporidia</taxon>
        <taxon>Nosematidae</taxon>
        <taxon>Vairimorpha</taxon>
    </lineage>
</organism>
<gene>
    <name evidence="1" type="ORF">AAJ76_3520002</name>
</gene>
<evidence type="ECO:0000313" key="1">
    <source>
        <dbReference type="EMBL" id="KKO73640.1"/>
    </source>
</evidence>
<name>A0A0F9W9H0_9MICR</name>
<feature type="non-terminal residue" evidence="1">
    <location>
        <position position="1"/>
    </location>
</feature>
<sequence length="85" mass="10513">FLPQKIKFRRFRRKELDKNILDKYRNIYGSVFIAAQNLLLIQEKRKFEFDRCCNKLCPVYRKFLVWKNILFDNIKILKFILLNVI</sequence>
<dbReference type="GeneID" id="36320231"/>
<dbReference type="VEuPathDB" id="MicrosporidiaDB:AAJ76_3520002"/>
<accession>A0A0F9W9H0</accession>
<dbReference type="Proteomes" id="UP000034350">
    <property type="component" value="Unassembled WGS sequence"/>
</dbReference>
<reference evidence="1 2" key="1">
    <citation type="journal article" date="2015" name="Environ. Microbiol.">
        <title>Genome analyses suggest the presence of polyploidy and recent human-driven expansions in eight global populations of the honeybee pathogen Nosema ceranae.</title>
        <authorList>
            <person name="Pelin A."/>
            <person name="Selman M."/>
            <person name="Aris-Brosou S."/>
            <person name="Farinelli L."/>
            <person name="Corradi N."/>
        </authorList>
    </citation>
    <scope>NUCLEOTIDE SEQUENCE [LARGE SCALE GENOMIC DNA]</scope>
    <source>
        <strain evidence="1 2">PA08 1199</strain>
    </source>
</reference>
<proteinExistence type="predicted"/>
<protein>
    <submittedName>
        <fullName evidence="1">Uncharacterized protein</fullName>
    </submittedName>
</protein>
<evidence type="ECO:0000313" key="2">
    <source>
        <dbReference type="Proteomes" id="UP000034350"/>
    </source>
</evidence>
<comment type="caution">
    <text evidence="1">The sequence shown here is derived from an EMBL/GenBank/DDBJ whole genome shotgun (WGS) entry which is preliminary data.</text>
</comment>
<dbReference type="RefSeq" id="XP_024329382.1">
    <property type="nucleotide sequence ID" value="XM_024475296.1"/>
</dbReference>
<dbReference type="EMBL" id="JPQZ01000352">
    <property type="protein sequence ID" value="KKO73640.1"/>
    <property type="molecule type" value="Genomic_DNA"/>
</dbReference>
<keyword evidence="2" id="KW-1185">Reference proteome</keyword>
<dbReference type="AlphaFoldDB" id="A0A0F9W9H0"/>